<accession>A0A0G1FC53</accession>
<dbReference type="Proteomes" id="UP000034543">
    <property type="component" value="Unassembled WGS sequence"/>
</dbReference>
<gene>
    <name evidence="1" type="ORF">UV59_C0019G0018</name>
</gene>
<dbReference type="EMBL" id="LCFB01000019">
    <property type="protein sequence ID" value="KKS84443.1"/>
    <property type="molecule type" value="Genomic_DNA"/>
</dbReference>
<sequence length="118" mass="13848">MSKKKEDPVSFTEENIMRELDSLSDAELRSVHSRLFDSEHKVKTAFSWLTDEEKAIYNKFYGEVKEIRATYSNEDEFEAHSDQIMRDLTTKIPEIESVMDRLAHFEEILENNSGNINQ</sequence>
<organism evidence="1 2">
    <name type="scientific">Candidatus Gottesmanbacteria bacterium GW2011_GWA1_43_11</name>
    <dbReference type="NCBI Taxonomy" id="1618436"/>
    <lineage>
        <taxon>Bacteria</taxon>
        <taxon>Candidatus Gottesmaniibacteriota</taxon>
    </lineage>
</organism>
<dbReference type="STRING" id="1618436.UV59_C0019G0018"/>
<reference evidence="1 2" key="1">
    <citation type="journal article" date="2015" name="Nature">
        <title>rRNA introns, odd ribosomes, and small enigmatic genomes across a large radiation of phyla.</title>
        <authorList>
            <person name="Brown C.T."/>
            <person name="Hug L.A."/>
            <person name="Thomas B.C."/>
            <person name="Sharon I."/>
            <person name="Castelle C.J."/>
            <person name="Singh A."/>
            <person name="Wilkins M.J."/>
            <person name="Williams K.H."/>
            <person name="Banfield J.F."/>
        </authorList>
    </citation>
    <scope>NUCLEOTIDE SEQUENCE [LARGE SCALE GENOMIC DNA]</scope>
</reference>
<name>A0A0G1FC53_9BACT</name>
<evidence type="ECO:0000313" key="2">
    <source>
        <dbReference type="Proteomes" id="UP000034543"/>
    </source>
</evidence>
<evidence type="ECO:0000313" key="1">
    <source>
        <dbReference type="EMBL" id="KKS84443.1"/>
    </source>
</evidence>
<dbReference type="AlphaFoldDB" id="A0A0G1FC53"/>
<proteinExistence type="predicted"/>
<comment type="caution">
    <text evidence="1">The sequence shown here is derived from an EMBL/GenBank/DDBJ whole genome shotgun (WGS) entry which is preliminary data.</text>
</comment>
<protein>
    <submittedName>
        <fullName evidence="1">Uncharacterized protein</fullName>
    </submittedName>
</protein>